<gene>
    <name evidence="1" type="ORF">L833_4953</name>
</gene>
<sequence length="105" mass="10664">MELPRWVATSVNHARGAASRIKGNSASMPWVRVGGLSALTVLGFAVAASSAQVSGQAVVPVPVPMVSAATPQAEVGELNLVTVVRPPTQYRIAPSAAIAPPPRGS</sequence>
<dbReference type="EMBL" id="AYTF01000002">
    <property type="protein sequence ID" value="ESV62548.1"/>
    <property type="molecule type" value="Genomic_DNA"/>
</dbReference>
<organism evidence="1 2">
    <name type="scientific">Mycobacteroides abscessus MAB_091912_2446</name>
    <dbReference type="NCBI Taxonomy" id="1335414"/>
    <lineage>
        <taxon>Bacteria</taxon>
        <taxon>Bacillati</taxon>
        <taxon>Actinomycetota</taxon>
        <taxon>Actinomycetes</taxon>
        <taxon>Mycobacteriales</taxon>
        <taxon>Mycobacteriaceae</taxon>
        <taxon>Mycobacteroides</taxon>
        <taxon>Mycobacteroides abscessus</taxon>
    </lineage>
</organism>
<reference evidence="1 2" key="1">
    <citation type="journal article" date="2014" name="Emerg. Infect. Dis.">
        <title>High-level Relatedness among Mycobacterium abscessus subsp. massiliense Strains from Widely Separated Outbreaks.</title>
        <authorList>
            <person name="Tettelin H."/>
            <person name="Davidson R.M."/>
            <person name="Agrawal S."/>
            <person name="Aitken M.L."/>
            <person name="Shallom S."/>
            <person name="Hasan N.A."/>
            <person name="Strong M."/>
            <person name="Nogueira de Moura V.C."/>
            <person name="De Groote M.A."/>
            <person name="Duarte R.S."/>
            <person name="Hine E."/>
            <person name="Parankush S."/>
            <person name="Su Q."/>
            <person name="Daugherty S.C."/>
            <person name="Fraser C.M."/>
            <person name="Brown-Elliott B.A."/>
            <person name="Wallace R.J.Jr."/>
            <person name="Holland S.M."/>
            <person name="Sampaio E.P."/>
            <person name="Olivier K.N."/>
            <person name="Jackson M."/>
            <person name="Zelazny A.M."/>
        </authorList>
    </citation>
    <scope>NUCLEOTIDE SEQUENCE [LARGE SCALE GENOMIC DNA]</scope>
    <source>
        <strain evidence="1 2">MAB_091912_2446</strain>
    </source>
</reference>
<accession>A0A829MDT7</accession>
<comment type="caution">
    <text evidence="1">The sequence shown here is derived from an EMBL/GenBank/DDBJ whole genome shotgun (WGS) entry which is preliminary data.</text>
</comment>
<dbReference type="AlphaFoldDB" id="A0A829MDT7"/>
<protein>
    <submittedName>
        <fullName evidence="1">Uncharacterized protein</fullName>
    </submittedName>
</protein>
<evidence type="ECO:0000313" key="1">
    <source>
        <dbReference type="EMBL" id="ESV62548.1"/>
    </source>
</evidence>
<proteinExistence type="predicted"/>
<dbReference type="Proteomes" id="UP000018502">
    <property type="component" value="Unassembled WGS sequence"/>
</dbReference>
<name>A0A829MDT7_9MYCO</name>
<evidence type="ECO:0000313" key="2">
    <source>
        <dbReference type="Proteomes" id="UP000018502"/>
    </source>
</evidence>